<sequence length="133" mass="14997">MLGCSPWPSQPDLLCYEHTFYGLTYNVALESLDDVKHWVSSIGSDRIRLVKMTDSNYYDAAVDHLSSGYCLELLWAHGEPNRVIYAGLSEDSWLYQMDLHNSGNVFDAIFGVMLVAVADIANEFGLQLPDRFV</sequence>
<gene>
    <name evidence="1" type="ORF">HYN46_15250</name>
</gene>
<dbReference type="Proteomes" id="UP000253940">
    <property type="component" value="Chromosome"/>
</dbReference>
<dbReference type="EMBL" id="CP031222">
    <property type="protein sequence ID" value="AXI04076.1"/>
    <property type="molecule type" value="Genomic_DNA"/>
</dbReference>
<reference evidence="1 2" key="1">
    <citation type="submission" date="2018-07" db="EMBL/GenBank/DDBJ databases">
        <title>Genome sequencing of Moraxellaceae gen. HYN0046.</title>
        <authorList>
            <person name="Kim M."/>
            <person name="Yi H."/>
        </authorList>
    </citation>
    <scope>NUCLEOTIDE SEQUENCE [LARGE SCALE GENOMIC DNA]</scope>
    <source>
        <strain evidence="1 2">HYN0046</strain>
    </source>
</reference>
<dbReference type="OrthoDB" id="9865743at2"/>
<evidence type="ECO:0000313" key="1">
    <source>
        <dbReference type="EMBL" id="AXI04076.1"/>
    </source>
</evidence>
<dbReference type="AlphaFoldDB" id="A0A345P9W7"/>
<accession>A0A345P9W7</accession>
<protein>
    <submittedName>
        <fullName evidence="1">Uncharacterized protein</fullName>
    </submittedName>
</protein>
<evidence type="ECO:0000313" key="2">
    <source>
        <dbReference type="Proteomes" id="UP000253940"/>
    </source>
</evidence>
<organism evidence="1 2">
    <name type="scientific">Aquirhabdus parva</name>
    <dbReference type="NCBI Taxonomy" id="2283318"/>
    <lineage>
        <taxon>Bacteria</taxon>
        <taxon>Pseudomonadati</taxon>
        <taxon>Pseudomonadota</taxon>
        <taxon>Gammaproteobacteria</taxon>
        <taxon>Moraxellales</taxon>
        <taxon>Moraxellaceae</taxon>
        <taxon>Aquirhabdus</taxon>
    </lineage>
</organism>
<proteinExistence type="predicted"/>
<name>A0A345P9W7_9GAMM</name>
<keyword evidence="2" id="KW-1185">Reference proteome</keyword>
<dbReference type="KEGG" id="mbah:HYN46_15250"/>